<gene>
    <name evidence="7" type="primary">sbcD</name>
    <name evidence="10" type="ORF">M998_2810</name>
</gene>
<comment type="function">
    <text evidence="7">SbcCD cleaves DNA hairpin structures. These structures can inhibit DNA replication and are intermediates in certain DNA recombination reactions. The complex acts as a 3'-&gt;5' double strand exonuclease that can open hairpins. It also has a 5' single-strand endonuclease activity.</text>
</comment>
<dbReference type="OrthoDB" id="9773856at2"/>
<evidence type="ECO:0000256" key="6">
    <source>
        <dbReference type="ARBA" id="ARBA00022839"/>
    </source>
</evidence>
<dbReference type="NCBIfam" id="TIGR00619">
    <property type="entry name" value="sbcd"/>
    <property type="match status" value="1"/>
</dbReference>
<dbReference type="Pfam" id="PF00149">
    <property type="entry name" value="Metallophos"/>
    <property type="match status" value="1"/>
</dbReference>
<keyword evidence="7" id="KW-0255">Endonuclease</keyword>
<evidence type="ECO:0000259" key="8">
    <source>
        <dbReference type="Pfam" id="PF00149"/>
    </source>
</evidence>
<evidence type="ECO:0000256" key="2">
    <source>
        <dbReference type="ARBA" id="ARBA00011322"/>
    </source>
</evidence>
<evidence type="ECO:0000256" key="4">
    <source>
        <dbReference type="ARBA" id="ARBA00022722"/>
    </source>
</evidence>
<dbReference type="SUPFAM" id="SSF56300">
    <property type="entry name" value="Metallo-dependent phosphatases"/>
    <property type="match status" value="1"/>
</dbReference>
<evidence type="ECO:0000256" key="7">
    <source>
        <dbReference type="RuleBase" id="RU363069"/>
    </source>
</evidence>
<sequence length="406" mass="45402">MRIIHTSDWHLGQYFFTKSRAAEHQHFLNWLIEQVTLHQVSAVIVAGDIFDTGSPPSYARELYNKFIVDLQKTGCQLVILSGNHDSVSVLNESSSLLTYLNTNVITSGVEPNVITLTDKQKQPNGLVCAIPFLRPRDIQLSVAGQSIEEKQLSLQTAIHNYYQASYQLAVEQRNALGLDIPIIATGHLTVIGAALTDSVRDIYIGTLDAFPSGAFPPADYIALGHIHRPQIIGGQHHIRYCGSPIALSFDEAQQPKSVCLVEFNGSALTEVTPLTIPISQPLQSIKGSLQEIQQQLEVCRDYQGEKPVWLDIEVASQDYLADIQQRIETLTETLPVEVVLLRRARKQRQGKLDVLPNESLNELTAEEVFLRRLAEESLDDTDREQRLKQLFKQSFDALRSEQEGQA</sequence>
<dbReference type="InterPro" id="IPR041796">
    <property type="entry name" value="Mre11_N"/>
</dbReference>
<reference evidence="10 11" key="1">
    <citation type="submission" date="2016-04" db="EMBL/GenBank/DDBJ databases">
        <title>ATOL: Assembling a taxonomically balanced genome-scale reconstruction of the evolutionary history of the Enterobacteriaceae.</title>
        <authorList>
            <person name="Plunkett G.III."/>
            <person name="Neeno-Eckwall E.C."/>
            <person name="Glasner J.D."/>
            <person name="Perna N.T."/>
        </authorList>
    </citation>
    <scope>NUCLEOTIDE SEQUENCE [LARGE SCALE GENOMIC DNA]</scope>
    <source>
        <strain evidence="10 11">ATCC 35613</strain>
    </source>
</reference>
<dbReference type="InterPro" id="IPR004593">
    <property type="entry name" value="SbcD"/>
</dbReference>
<dbReference type="NCBIfam" id="NF008206">
    <property type="entry name" value="PRK10966.1"/>
    <property type="match status" value="1"/>
</dbReference>
<dbReference type="GO" id="GO:0006260">
    <property type="term" value="P:DNA replication"/>
    <property type="evidence" value="ECO:0007669"/>
    <property type="project" value="UniProtKB-KW"/>
</dbReference>
<dbReference type="InterPro" id="IPR026843">
    <property type="entry name" value="SbcD_C"/>
</dbReference>
<comment type="subunit">
    <text evidence="2 7">Heterodimer of SbcC and SbcD.</text>
</comment>
<evidence type="ECO:0000256" key="3">
    <source>
        <dbReference type="ARBA" id="ARBA00013365"/>
    </source>
</evidence>
<dbReference type="PATRIC" id="fig|1354272.4.peg.2872"/>
<protein>
    <recommendedName>
        <fullName evidence="3 7">Nuclease SbcCD subunit D</fullName>
    </recommendedName>
</protein>
<dbReference type="Proteomes" id="UP000078224">
    <property type="component" value="Unassembled WGS sequence"/>
</dbReference>
<keyword evidence="4 7" id="KW-0540">Nuclease</keyword>
<dbReference type="InterPro" id="IPR004843">
    <property type="entry name" value="Calcineurin-like_PHP"/>
</dbReference>
<dbReference type="PANTHER" id="PTHR30337">
    <property type="entry name" value="COMPONENT OF ATP-DEPENDENT DSDNA EXONUCLEASE"/>
    <property type="match status" value="1"/>
</dbReference>
<dbReference type="Gene3D" id="3.60.21.10">
    <property type="match status" value="1"/>
</dbReference>
<evidence type="ECO:0000256" key="5">
    <source>
        <dbReference type="ARBA" id="ARBA00022801"/>
    </source>
</evidence>
<dbReference type="GO" id="GO:0008408">
    <property type="term" value="F:3'-5' exonuclease activity"/>
    <property type="evidence" value="ECO:0007669"/>
    <property type="project" value="InterPro"/>
</dbReference>
<comment type="similarity">
    <text evidence="1 7">Belongs to the SbcD family.</text>
</comment>
<evidence type="ECO:0000259" key="9">
    <source>
        <dbReference type="Pfam" id="PF12320"/>
    </source>
</evidence>
<evidence type="ECO:0000313" key="10">
    <source>
        <dbReference type="EMBL" id="OAT49946.1"/>
    </source>
</evidence>
<evidence type="ECO:0000313" key="11">
    <source>
        <dbReference type="Proteomes" id="UP000078224"/>
    </source>
</evidence>
<dbReference type="PANTHER" id="PTHR30337:SF0">
    <property type="entry name" value="NUCLEASE SBCCD SUBUNIT D"/>
    <property type="match status" value="1"/>
</dbReference>
<keyword evidence="7" id="KW-0233">DNA recombination</keyword>
<keyword evidence="7" id="KW-0235">DNA replication</keyword>
<comment type="caution">
    <text evidence="10">The sequence shown here is derived from an EMBL/GenBank/DDBJ whole genome shotgun (WGS) entry which is preliminary data.</text>
</comment>
<dbReference type="InterPro" id="IPR029052">
    <property type="entry name" value="Metallo-depent_PP-like"/>
</dbReference>
<dbReference type="EMBL" id="LXEW01000039">
    <property type="protein sequence ID" value="OAT49946.1"/>
    <property type="molecule type" value="Genomic_DNA"/>
</dbReference>
<dbReference type="InterPro" id="IPR050535">
    <property type="entry name" value="DNA_Repair-Maintenance_Comp"/>
</dbReference>
<dbReference type="Gene3D" id="3.30.160.720">
    <property type="match status" value="1"/>
</dbReference>
<feature type="domain" description="Nuclease SbcCD subunit D C-terminal" evidence="9">
    <location>
        <begin position="280"/>
        <end position="376"/>
    </location>
</feature>
<keyword evidence="11" id="KW-1185">Reference proteome</keyword>
<accession>A0A1B7JPV4</accession>
<name>A0A1B7JPV4_9GAMM</name>
<dbReference type="Pfam" id="PF12320">
    <property type="entry name" value="SbcD_C"/>
    <property type="match status" value="1"/>
</dbReference>
<keyword evidence="5 7" id="KW-0378">Hydrolase</keyword>
<dbReference type="GO" id="GO:0004519">
    <property type="term" value="F:endonuclease activity"/>
    <property type="evidence" value="ECO:0007669"/>
    <property type="project" value="UniProtKB-KW"/>
</dbReference>
<evidence type="ECO:0000256" key="1">
    <source>
        <dbReference type="ARBA" id="ARBA00010555"/>
    </source>
</evidence>
<dbReference type="GO" id="GO:0006310">
    <property type="term" value="P:DNA recombination"/>
    <property type="evidence" value="ECO:0007669"/>
    <property type="project" value="UniProtKB-KW"/>
</dbReference>
<feature type="domain" description="Calcineurin-like phosphoesterase" evidence="8">
    <location>
        <begin position="1"/>
        <end position="229"/>
    </location>
</feature>
<organism evidence="10 11">
    <name type="scientific">Providencia heimbachae ATCC 35613</name>
    <dbReference type="NCBI Taxonomy" id="1354272"/>
    <lineage>
        <taxon>Bacteria</taxon>
        <taxon>Pseudomonadati</taxon>
        <taxon>Pseudomonadota</taxon>
        <taxon>Gammaproteobacteria</taxon>
        <taxon>Enterobacterales</taxon>
        <taxon>Morganellaceae</taxon>
        <taxon>Providencia</taxon>
    </lineage>
</organism>
<keyword evidence="6 7" id="KW-0269">Exonuclease</keyword>
<dbReference type="RefSeq" id="WP_068909418.1">
    <property type="nucleotide sequence ID" value="NZ_LXEW01000039.1"/>
</dbReference>
<dbReference type="AlphaFoldDB" id="A0A1B7JPV4"/>
<dbReference type="CDD" id="cd00840">
    <property type="entry name" value="MPP_Mre11_N"/>
    <property type="match status" value="1"/>
</dbReference>
<proteinExistence type="inferred from homology"/>